<dbReference type="EMBL" id="NIQC01000026">
    <property type="protein sequence ID" value="OWZ83135.1"/>
    <property type="molecule type" value="Genomic_DNA"/>
</dbReference>
<evidence type="ECO:0000256" key="3">
    <source>
        <dbReference type="ARBA" id="ARBA00022692"/>
    </source>
</evidence>
<dbReference type="InterPro" id="IPR004477">
    <property type="entry name" value="ComEC_N"/>
</dbReference>
<feature type="transmembrane region" description="Helical" evidence="6">
    <location>
        <begin position="215"/>
        <end position="231"/>
    </location>
</feature>
<dbReference type="RefSeq" id="WP_089024169.1">
    <property type="nucleotide sequence ID" value="NZ_NIQC01000026.1"/>
</dbReference>
<dbReference type="InterPro" id="IPR001279">
    <property type="entry name" value="Metallo-B-lactamas"/>
</dbReference>
<dbReference type="Pfam" id="PF03772">
    <property type="entry name" value="Competence"/>
    <property type="match status" value="1"/>
</dbReference>
<dbReference type="GO" id="GO:0005886">
    <property type="term" value="C:plasma membrane"/>
    <property type="evidence" value="ECO:0007669"/>
    <property type="project" value="UniProtKB-SubCell"/>
</dbReference>
<protein>
    <submittedName>
        <fullName evidence="8">DNA internalization-related competence protein ComEC/Rec2</fullName>
    </submittedName>
</protein>
<organism evidence="8 9">
    <name type="scientific">Natranaerobius trueperi</name>
    <dbReference type="NCBI Taxonomy" id="759412"/>
    <lineage>
        <taxon>Bacteria</taxon>
        <taxon>Bacillati</taxon>
        <taxon>Bacillota</taxon>
        <taxon>Clostridia</taxon>
        <taxon>Natranaerobiales</taxon>
        <taxon>Natranaerobiaceae</taxon>
        <taxon>Natranaerobius</taxon>
    </lineage>
</organism>
<reference evidence="8 9" key="1">
    <citation type="submission" date="2017-06" db="EMBL/GenBank/DDBJ databases">
        <title>Draft Genome Sequence of Natranaerobius trueperi halophilic, alkalithermophilic bacteria from soda lakes.</title>
        <authorList>
            <person name="Zhao B."/>
        </authorList>
    </citation>
    <scope>NUCLEOTIDE SEQUENCE [LARGE SCALE GENOMIC DNA]</scope>
    <source>
        <strain evidence="8 9">DSM 18760</strain>
    </source>
</reference>
<evidence type="ECO:0000256" key="2">
    <source>
        <dbReference type="ARBA" id="ARBA00022475"/>
    </source>
</evidence>
<dbReference type="PANTHER" id="PTHR30619:SF7">
    <property type="entry name" value="BETA-LACTAMASE DOMAIN PROTEIN"/>
    <property type="match status" value="1"/>
</dbReference>
<dbReference type="InterPro" id="IPR025405">
    <property type="entry name" value="DUF4131"/>
</dbReference>
<dbReference type="Gene3D" id="3.60.15.10">
    <property type="entry name" value="Ribonuclease Z/Hydroxyacylglutathione hydrolase-like"/>
    <property type="match status" value="1"/>
</dbReference>
<dbReference type="InterPro" id="IPR004797">
    <property type="entry name" value="Competence_ComEC/Rec2"/>
</dbReference>
<dbReference type="Proteomes" id="UP000214588">
    <property type="component" value="Unassembled WGS sequence"/>
</dbReference>
<dbReference type="Pfam" id="PF13567">
    <property type="entry name" value="DUF4131"/>
    <property type="match status" value="1"/>
</dbReference>
<evidence type="ECO:0000259" key="7">
    <source>
        <dbReference type="SMART" id="SM00849"/>
    </source>
</evidence>
<evidence type="ECO:0000313" key="9">
    <source>
        <dbReference type="Proteomes" id="UP000214588"/>
    </source>
</evidence>
<dbReference type="SUPFAM" id="SSF56281">
    <property type="entry name" value="Metallo-hydrolase/oxidoreductase"/>
    <property type="match status" value="1"/>
</dbReference>
<dbReference type="GO" id="GO:0030420">
    <property type="term" value="P:establishment of competence for transformation"/>
    <property type="evidence" value="ECO:0007669"/>
    <property type="project" value="InterPro"/>
</dbReference>
<dbReference type="InterPro" id="IPR036866">
    <property type="entry name" value="RibonucZ/Hydroxyglut_hydro"/>
</dbReference>
<dbReference type="NCBIfam" id="TIGR00360">
    <property type="entry name" value="ComEC_N-term"/>
    <property type="match status" value="1"/>
</dbReference>
<dbReference type="OrthoDB" id="9761531at2"/>
<dbReference type="PANTHER" id="PTHR30619">
    <property type="entry name" value="DNA INTERNALIZATION/COMPETENCE PROTEIN COMEC/REC2"/>
    <property type="match status" value="1"/>
</dbReference>
<dbReference type="CDD" id="cd07731">
    <property type="entry name" value="ComA-like_MBL-fold"/>
    <property type="match status" value="1"/>
</dbReference>
<dbReference type="AlphaFoldDB" id="A0A226BVY5"/>
<keyword evidence="2" id="KW-1003">Cell membrane</keyword>
<evidence type="ECO:0000313" key="8">
    <source>
        <dbReference type="EMBL" id="OWZ83135.1"/>
    </source>
</evidence>
<proteinExistence type="predicted"/>
<dbReference type="Pfam" id="PF00753">
    <property type="entry name" value="Lactamase_B"/>
    <property type="match status" value="1"/>
</dbReference>
<comment type="subcellular location">
    <subcellularLocation>
        <location evidence="1">Cell membrane</location>
        <topology evidence="1">Multi-pass membrane protein</topology>
    </subcellularLocation>
</comment>
<gene>
    <name evidence="8" type="ORF">CDO51_10215</name>
</gene>
<feature type="transmembrane region" description="Helical" evidence="6">
    <location>
        <begin position="342"/>
        <end position="362"/>
    </location>
</feature>
<evidence type="ECO:0000256" key="5">
    <source>
        <dbReference type="ARBA" id="ARBA00023136"/>
    </source>
</evidence>
<feature type="transmembrane region" description="Helical" evidence="6">
    <location>
        <begin position="314"/>
        <end position="336"/>
    </location>
</feature>
<sequence>MCFVLLLIVNFFAFIYKNKVISPQLEDKEKAFVGKILKQPQKGERSVHYTVNITELEGYDLRLPIRIRMSILKEDDSIELFPGNIIEGKGRFVFPEPKRNPGGFDYEKFLKGRGKHLILYPNHVAKVGSSVSISTPGSYIANYLETVYLTELTSEVSPWVVALTLGNLSYLDNEELNILSDAGARHLTAVSGMHINILAFGVLSILENRKLSKKLSITIVLIVVFLYASAAGFSPSVIRASIMISIILLFSLTDKKFNPIIGLILSFLLLISFFPYLVLNVGFQLSYTATFFIIYLYPHIKGKRSNIVSNIIEPIKVASCAQIGIFPLILYHFGWISLGSLILAPLIAFILPLLLISILLFGLISSISFVTLPILVFIELSMRYVIFTVNLVSDISPSIWGAWSLLQVICYYVIVVALVYLKSLPIVFKPIKLVPLITLACTIILVFSFLLPFSKNLEIFYLDVGQGDASVIFTPDKQTILVDGGGVTQYMNASDPGEVVLLPFFQNKGRKEIDLLVITHPHIDHYGGLFKILEEMTVSKVMIPKIAEHEVEKEYLNLLKVIKQDNIPITYITDPMNVSFDEVSIDVLHPTSPYINNSRCDLNNNSIVMHLNYKDISLMFSGDLEKEGEARLLENFNDIESQVLKVGHHGSNSSTTKPFLSAVDPKIAVISSGRNNFYGHPSEEVLKRIENSNIAVFRTDKNGAVLIESDGSFLGIRTYLP</sequence>
<evidence type="ECO:0000256" key="1">
    <source>
        <dbReference type="ARBA" id="ARBA00004651"/>
    </source>
</evidence>
<dbReference type="InterPro" id="IPR052159">
    <property type="entry name" value="Competence_DNA_uptake"/>
</dbReference>
<keyword evidence="9" id="KW-1185">Reference proteome</keyword>
<feature type="transmembrane region" description="Helical" evidence="6">
    <location>
        <begin position="260"/>
        <end position="279"/>
    </location>
</feature>
<keyword evidence="4 6" id="KW-1133">Transmembrane helix</keyword>
<dbReference type="NCBIfam" id="TIGR00361">
    <property type="entry name" value="ComEC_Rec2"/>
    <property type="match status" value="1"/>
</dbReference>
<dbReference type="InterPro" id="IPR035681">
    <property type="entry name" value="ComA-like_MBL"/>
</dbReference>
<keyword evidence="5 6" id="KW-0472">Membrane</keyword>
<name>A0A226BVY5_9FIRM</name>
<comment type="caution">
    <text evidence="8">The sequence shown here is derived from an EMBL/GenBank/DDBJ whole genome shotgun (WGS) entry which is preliminary data.</text>
</comment>
<dbReference type="SMART" id="SM00849">
    <property type="entry name" value="Lactamase_B"/>
    <property type="match status" value="1"/>
</dbReference>
<feature type="transmembrane region" description="Helical" evidence="6">
    <location>
        <begin position="433"/>
        <end position="453"/>
    </location>
</feature>
<keyword evidence="3 6" id="KW-0812">Transmembrane</keyword>
<feature type="transmembrane region" description="Helical" evidence="6">
    <location>
        <begin position="399"/>
        <end position="421"/>
    </location>
</feature>
<accession>A0A226BVY5</accession>
<feature type="transmembrane region" description="Helical" evidence="6">
    <location>
        <begin position="285"/>
        <end position="302"/>
    </location>
</feature>
<feature type="domain" description="Metallo-beta-lactamase" evidence="7">
    <location>
        <begin position="466"/>
        <end position="674"/>
    </location>
</feature>
<evidence type="ECO:0000256" key="6">
    <source>
        <dbReference type="SAM" id="Phobius"/>
    </source>
</evidence>
<evidence type="ECO:0000256" key="4">
    <source>
        <dbReference type="ARBA" id="ARBA00022989"/>
    </source>
</evidence>